<feature type="transmembrane region" description="Helical" evidence="1">
    <location>
        <begin position="21"/>
        <end position="43"/>
    </location>
</feature>
<dbReference type="Proteomes" id="UP000295804">
    <property type="component" value="Unassembled WGS sequence"/>
</dbReference>
<evidence type="ECO:0000256" key="1">
    <source>
        <dbReference type="SAM" id="Phobius"/>
    </source>
</evidence>
<accession>A0A4V3FSH6</accession>
<comment type="caution">
    <text evidence="2">The sequence shown here is derived from an EMBL/GenBank/DDBJ whole genome shotgun (WGS) entry which is preliminary data.</text>
</comment>
<keyword evidence="1" id="KW-1133">Transmembrane helix</keyword>
<dbReference type="AlphaFoldDB" id="A0A4V3FSH6"/>
<gene>
    <name evidence="2" type="ORF">EDF87_10651</name>
</gene>
<keyword evidence="1" id="KW-0812">Transmembrane</keyword>
<dbReference type="EMBL" id="SOCQ01000006">
    <property type="protein sequence ID" value="TDV47481.1"/>
    <property type="molecule type" value="Genomic_DNA"/>
</dbReference>
<evidence type="ECO:0000313" key="3">
    <source>
        <dbReference type="Proteomes" id="UP000295804"/>
    </source>
</evidence>
<dbReference type="RefSeq" id="WP_158510682.1">
    <property type="nucleotide sequence ID" value="NZ_SOCQ01000006.1"/>
</dbReference>
<keyword evidence="1" id="KW-0472">Membrane</keyword>
<protein>
    <submittedName>
        <fullName evidence="2">Uncharacterized protein</fullName>
    </submittedName>
</protein>
<name>A0A4V3FSH6_9PSED</name>
<sequence>MSKIEVSIKADFTFKPTLGNVILIVSKLALLVSGTYLAVSSYLNNLV</sequence>
<evidence type="ECO:0000313" key="2">
    <source>
        <dbReference type="EMBL" id="TDV47481.1"/>
    </source>
</evidence>
<organism evidence="2 3">
    <name type="scientific">Pseudomonas helmanticensis</name>
    <dbReference type="NCBI Taxonomy" id="1471381"/>
    <lineage>
        <taxon>Bacteria</taxon>
        <taxon>Pseudomonadati</taxon>
        <taxon>Pseudomonadota</taxon>
        <taxon>Gammaproteobacteria</taxon>
        <taxon>Pseudomonadales</taxon>
        <taxon>Pseudomonadaceae</taxon>
        <taxon>Pseudomonas</taxon>
    </lineage>
</organism>
<proteinExistence type="predicted"/>
<reference evidence="2 3" key="1">
    <citation type="submission" date="2019-03" db="EMBL/GenBank/DDBJ databases">
        <title>Genomic analyses of the natural microbiome of Caenorhabditis elegans.</title>
        <authorList>
            <person name="Samuel B."/>
        </authorList>
    </citation>
    <scope>NUCLEOTIDE SEQUENCE [LARGE SCALE GENOMIC DNA]</scope>
    <source>
        <strain evidence="2 3">BIGb0525</strain>
    </source>
</reference>